<organism evidence="2 3">
    <name type="scientific">Streptomyces flavotricini</name>
    <dbReference type="NCBI Taxonomy" id="66888"/>
    <lineage>
        <taxon>Bacteria</taxon>
        <taxon>Bacillati</taxon>
        <taxon>Actinomycetota</taxon>
        <taxon>Actinomycetes</taxon>
        <taxon>Kitasatosporales</taxon>
        <taxon>Streptomycetaceae</taxon>
        <taxon>Streptomyces</taxon>
    </lineage>
</organism>
<protein>
    <submittedName>
        <fullName evidence="2">ABC transporter substrate-binding protein</fullName>
    </submittedName>
</protein>
<evidence type="ECO:0000313" key="2">
    <source>
        <dbReference type="EMBL" id="MCC0094438.1"/>
    </source>
</evidence>
<dbReference type="CDD" id="cd00636">
    <property type="entry name" value="TroA-like"/>
    <property type="match status" value="1"/>
</dbReference>
<comment type="caution">
    <text evidence="2">The sequence shown here is derived from an EMBL/GenBank/DDBJ whole genome shotgun (WGS) entry which is preliminary data.</text>
</comment>
<dbReference type="Gene3D" id="3.40.50.1980">
    <property type="entry name" value="Nitrogenase molybdenum iron protein domain"/>
    <property type="match status" value="1"/>
</dbReference>
<accession>A0ABS8E0G7</accession>
<dbReference type="PROSITE" id="PS51257">
    <property type="entry name" value="PROKAR_LIPOPROTEIN"/>
    <property type="match status" value="1"/>
</dbReference>
<gene>
    <name evidence="2" type="ORF">K7B10_06475</name>
</gene>
<evidence type="ECO:0000256" key="1">
    <source>
        <dbReference type="SAM" id="SignalP"/>
    </source>
</evidence>
<reference evidence="2 3" key="1">
    <citation type="submission" date="2021-08" db="EMBL/GenBank/DDBJ databases">
        <title>Genomic Architecture of Streptomyces flavotricini NGL1 and Streptomyces erythrochromogenes HMS4 With Differential Plant Beneficial attributes and laccase production capabilities.</title>
        <authorList>
            <person name="Salwan R."/>
            <person name="Kaur R."/>
            <person name="Sharma V."/>
        </authorList>
    </citation>
    <scope>NUCLEOTIDE SEQUENCE [LARGE SCALE GENOMIC DNA]</scope>
    <source>
        <strain evidence="2 3">NGL1</strain>
    </source>
</reference>
<name>A0ABS8E0G7_9ACTN</name>
<evidence type="ECO:0000313" key="3">
    <source>
        <dbReference type="Proteomes" id="UP001520654"/>
    </source>
</evidence>
<proteinExistence type="predicted"/>
<feature type="chain" id="PRO_5045051643" evidence="1">
    <location>
        <begin position="23"/>
        <end position="272"/>
    </location>
</feature>
<sequence length="272" mass="28151">MARTRVRFASLLALSAALTALVSGCGDGGGNGDTASKDDATGPRGGKPVVVVTTTWEGAFAKAAGAEEVKVIVPQSVHHAPDYDPKPSDLAAVGKADFVLYAPFEPYAAKIKEAAGSKAELIEVDLDNDADKVRAEVAKLGKLFGTEEAAARWTASFDTEYAKLSKEVQGSWPGGKSPAVVSQVFTAWSAKLAGAAPVGTYGPEAVTPAQLAELSRKKPALVLDNAHMSTGTVLPDSGARQIEIVNYPGADLDLLPVYRNAAVELKKAMGGS</sequence>
<feature type="signal peptide" evidence="1">
    <location>
        <begin position="1"/>
        <end position="22"/>
    </location>
</feature>
<keyword evidence="3" id="KW-1185">Reference proteome</keyword>
<dbReference type="RefSeq" id="WP_229335002.1">
    <property type="nucleotide sequence ID" value="NZ_JAINUL010000001.1"/>
</dbReference>
<dbReference type="Proteomes" id="UP001520654">
    <property type="component" value="Unassembled WGS sequence"/>
</dbReference>
<dbReference type="EMBL" id="JAINUL010000001">
    <property type="protein sequence ID" value="MCC0094438.1"/>
    <property type="molecule type" value="Genomic_DNA"/>
</dbReference>
<dbReference type="SUPFAM" id="SSF53807">
    <property type="entry name" value="Helical backbone' metal receptor"/>
    <property type="match status" value="2"/>
</dbReference>
<keyword evidence="1" id="KW-0732">Signal</keyword>